<sequence length="294" mass="33646">MQDKLFEDIIDNYDTLKYSLLKAQTFDESHYGFPEIYYKIMETDKQRVDAFHKAFTLNNNFKGATVCEVGVGTLPLTKLYMPYVKKAYLIENNPDLVPFINKEIAKHPWADKVEVIYADALTVNLPEKVDFVVGELMSIYCANEFQVQIFQHMRTFLKPGGKLFPNRIVNFARLCEAEIDAEIHHYPVNFTRHQPMFLTQQFLVNEIELLKEKKQGVRLSFSVPVLFSGTVNALYLESYVEVTEGSNFTGTDSLMPPTVLKTTNTQEVKAGDLVHIDFSFDYGSSLDEISCVLS</sequence>
<evidence type="ECO:0000259" key="1">
    <source>
        <dbReference type="Pfam" id="PF05185"/>
    </source>
</evidence>
<dbReference type="eggNOG" id="COG4076">
    <property type="taxonomic scope" value="Bacteria"/>
</dbReference>
<dbReference type="Pfam" id="PF05185">
    <property type="entry name" value="PRMT5"/>
    <property type="match status" value="1"/>
</dbReference>
<dbReference type="OrthoDB" id="1157001at2"/>
<dbReference type="InterPro" id="IPR035075">
    <property type="entry name" value="PRMT5"/>
</dbReference>
<protein>
    <recommendedName>
        <fullName evidence="1">PRMT5 arginine-N-methyltransferase domain-containing protein</fullName>
    </recommendedName>
</protein>
<comment type="caution">
    <text evidence="2">The sequence shown here is derived from an EMBL/GenBank/DDBJ whole genome shotgun (WGS) entry which is preliminary data.</text>
</comment>
<proteinExistence type="predicted"/>
<dbReference type="Gene3D" id="3.40.50.150">
    <property type="entry name" value="Vaccinia Virus protein VP39"/>
    <property type="match status" value="1"/>
</dbReference>
<dbReference type="CDD" id="cd02440">
    <property type="entry name" value="AdoMet_MTases"/>
    <property type="match status" value="1"/>
</dbReference>
<evidence type="ECO:0000313" key="3">
    <source>
        <dbReference type="Proteomes" id="UP000023541"/>
    </source>
</evidence>
<dbReference type="SUPFAM" id="SSF53335">
    <property type="entry name" value="S-adenosyl-L-methionine-dependent methyltransferases"/>
    <property type="match status" value="1"/>
</dbReference>
<keyword evidence="3" id="KW-1185">Reference proteome</keyword>
<evidence type="ECO:0000313" key="2">
    <source>
        <dbReference type="EMBL" id="EZH73537.1"/>
    </source>
</evidence>
<dbReference type="PANTHER" id="PTHR11006">
    <property type="entry name" value="PROTEIN ARGININE N-METHYLTRANSFERASE"/>
    <property type="match status" value="1"/>
</dbReference>
<dbReference type="STRING" id="1317122.ATO12_16500"/>
<dbReference type="InterPro" id="IPR029063">
    <property type="entry name" value="SAM-dependent_MTases_sf"/>
</dbReference>
<dbReference type="InterPro" id="IPR025799">
    <property type="entry name" value="Arg_MeTrfase"/>
</dbReference>
<dbReference type="Proteomes" id="UP000023541">
    <property type="component" value="Unassembled WGS sequence"/>
</dbReference>
<dbReference type="PANTHER" id="PTHR11006:SF4">
    <property type="entry name" value="PROTEIN ARGININE N-METHYLTRANSFERASE 7"/>
    <property type="match status" value="1"/>
</dbReference>
<dbReference type="GO" id="GO:0042054">
    <property type="term" value="F:histone methyltransferase activity"/>
    <property type="evidence" value="ECO:0007669"/>
    <property type="project" value="TreeGrafter"/>
</dbReference>
<gene>
    <name evidence="2" type="ORF">ATO12_16500</name>
</gene>
<dbReference type="RefSeq" id="WP_034242250.1">
    <property type="nucleotide sequence ID" value="NZ_AQRA01000005.1"/>
</dbReference>
<reference evidence="2 3" key="1">
    <citation type="submission" date="2014-04" db="EMBL/GenBank/DDBJ databases">
        <title>Aquimarina sp. 22II-S11-z7 Genome Sequencing.</title>
        <authorList>
            <person name="Lai Q."/>
        </authorList>
    </citation>
    <scope>NUCLEOTIDE SEQUENCE [LARGE SCALE GENOMIC DNA]</scope>
    <source>
        <strain evidence="2 3">22II-S11-z7</strain>
    </source>
</reference>
<organism evidence="2 3">
    <name type="scientific">Aquimarina atlantica</name>
    <dbReference type="NCBI Taxonomy" id="1317122"/>
    <lineage>
        <taxon>Bacteria</taxon>
        <taxon>Pseudomonadati</taxon>
        <taxon>Bacteroidota</taxon>
        <taxon>Flavobacteriia</taxon>
        <taxon>Flavobacteriales</taxon>
        <taxon>Flavobacteriaceae</taxon>
        <taxon>Aquimarina</taxon>
    </lineage>
</organism>
<name>A0A023BU59_9FLAO</name>
<accession>A0A023BU59</accession>
<feature type="domain" description="PRMT5 arginine-N-methyltransferase" evidence="1">
    <location>
        <begin position="68"/>
        <end position="159"/>
    </location>
</feature>
<dbReference type="GO" id="GO:0016274">
    <property type="term" value="F:protein-arginine N-methyltransferase activity"/>
    <property type="evidence" value="ECO:0007669"/>
    <property type="project" value="InterPro"/>
</dbReference>
<dbReference type="EMBL" id="AQRA01000005">
    <property type="protein sequence ID" value="EZH73537.1"/>
    <property type="molecule type" value="Genomic_DNA"/>
</dbReference>
<dbReference type="AlphaFoldDB" id="A0A023BU59"/>